<comment type="caution">
    <text evidence="1">The sequence shown here is derived from an EMBL/GenBank/DDBJ whole genome shotgun (WGS) entry which is preliminary data.</text>
</comment>
<gene>
    <name evidence="1" type="ORF">T01_2380</name>
</gene>
<accession>A0A0V1BSC2</accession>
<dbReference type="Proteomes" id="UP000054776">
    <property type="component" value="Unassembled WGS sequence"/>
</dbReference>
<keyword evidence="2" id="KW-1185">Reference proteome</keyword>
<evidence type="ECO:0000313" key="2">
    <source>
        <dbReference type="Proteomes" id="UP000054776"/>
    </source>
</evidence>
<organism evidence="1 2">
    <name type="scientific">Trichinella spiralis</name>
    <name type="common">Trichina worm</name>
    <dbReference type="NCBI Taxonomy" id="6334"/>
    <lineage>
        <taxon>Eukaryota</taxon>
        <taxon>Metazoa</taxon>
        <taxon>Ecdysozoa</taxon>
        <taxon>Nematoda</taxon>
        <taxon>Enoplea</taxon>
        <taxon>Dorylaimia</taxon>
        <taxon>Trichinellida</taxon>
        <taxon>Trichinellidae</taxon>
        <taxon>Trichinella</taxon>
    </lineage>
</organism>
<dbReference type="EMBL" id="JYDH01000015">
    <property type="protein sequence ID" value="KRY39917.1"/>
    <property type="molecule type" value="Genomic_DNA"/>
</dbReference>
<proteinExistence type="predicted"/>
<name>A0A0V1BSC2_TRISP</name>
<sequence>MDCNDQGDNPEAENVTLVVIWRRLLGPLLCEVSLTWKLLWSSDPADAPHQASCHIHRTIAFMVRALPATPYTS</sequence>
<dbReference type="AlphaFoldDB" id="A0A0V1BSC2"/>
<evidence type="ECO:0000313" key="1">
    <source>
        <dbReference type="EMBL" id="KRY39917.1"/>
    </source>
</evidence>
<protein>
    <submittedName>
        <fullName evidence="1">Uncharacterized protein</fullName>
    </submittedName>
</protein>
<reference evidence="1 2" key="1">
    <citation type="submission" date="2015-01" db="EMBL/GenBank/DDBJ databases">
        <title>Evolution of Trichinella species and genotypes.</title>
        <authorList>
            <person name="Korhonen P.K."/>
            <person name="Edoardo P."/>
            <person name="Giuseppe L.R."/>
            <person name="Gasser R.B."/>
        </authorList>
    </citation>
    <scope>NUCLEOTIDE SEQUENCE [LARGE SCALE GENOMIC DNA]</scope>
    <source>
        <strain evidence="1">ISS3</strain>
    </source>
</reference>
<dbReference type="OrthoDB" id="10483583at2759"/>
<dbReference type="InParanoid" id="A0A0V1BSC2"/>